<evidence type="ECO:0000313" key="1">
    <source>
        <dbReference type="EMBL" id="EIM26679.1"/>
    </source>
</evidence>
<gene>
    <name evidence="1" type="ORF">MicloDRAFT_00032290</name>
</gene>
<dbReference type="AlphaFoldDB" id="I4YRT7"/>
<dbReference type="Proteomes" id="UP000003947">
    <property type="component" value="Unassembled WGS sequence"/>
</dbReference>
<sequence>MKTSEAWPDDSWLETQFTCFDEEKPDRESDSRWHTYIGNVHQVPHGPEGGLWAWSVTATFAGPMNPFPHSGKEPTRKEAGRRVVETYERMLRFYGRRYVP</sequence>
<evidence type="ECO:0000313" key="2">
    <source>
        <dbReference type="Proteomes" id="UP000003947"/>
    </source>
</evidence>
<proteinExistence type="predicted"/>
<dbReference type="EMBL" id="JH660645">
    <property type="protein sequence ID" value="EIM26679.1"/>
    <property type="molecule type" value="Genomic_DNA"/>
</dbReference>
<name>I4YRT7_9HYPH</name>
<accession>I4YRT7</accession>
<dbReference type="HOGENOM" id="CLU_2302646_0_0_5"/>
<organism evidence="1 2">
    <name type="scientific">Microvirga lotononidis</name>
    <dbReference type="NCBI Taxonomy" id="864069"/>
    <lineage>
        <taxon>Bacteria</taxon>
        <taxon>Pseudomonadati</taxon>
        <taxon>Pseudomonadota</taxon>
        <taxon>Alphaproteobacteria</taxon>
        <taxon>Hyphomicrobiales</taxon>
        <taxon>Methylobacteriaceae</taxon>
        <taxon>Microvirga</taxon>
    </lineage>
</organism>
<keyword evidence="2" id="KW-1185">Reference proteome</keyword>
<dbReference type="STRING" id="864069.MicloDRAFT_00032290"/>
<reference evidence="1 2" key="1">
    <citation type="submission" date="2012-02" db="EMBL/GenBank/DDBJ databases">
        <title>Improved High-Quality Draft sequence of Microvirga sp. WSM3557.</title>
        <authorList>
            <consortium name="US DOE Joint Genome Institute"/>
            <person name="Lucas S."/>
            <person name="Han J."/>
            <person name="Lapidus A."/>
            <person name="Cheng J.-F."/>
            <person name="Goodwin L."/>
            <person name="Pitluck S."/>
            <person name="Peters L."/>
            <person name="Zhang X."/>
            <person name="Detter J.C."/>
            <person name="Han C."/>
            <person name="Tapia R."/>
            <person name="Land M."/>
            <person name="Hauser L."/>
            <person name="Kyrpides N."/>
            <person name="Ivanova N."/>
            <person name="Pagani I."/>
            <person name="Brau L."/>
            <person name="Yates R."/>
            <person name="O'Hara G."/>
            <person name="Rui T."/>
            <person name="Howieson J."/>
            <person name="Reeve W."/>
            <person name="Woyke T."/>
        </authorList>
    </citation>
    <scope>NUCLEOTIDE SEQUENCE [LARGE SCALE GENOMIC DNA]</scope>
    <source>
        <strain evidence="1 2">WSM3557</strain>
    </source>
</reference>
<protein>
    <submittedName>
        <fullName evidence="1">Uncharacterized protein</fullName>
    </submittedName>
</protein>